<name>A0ABQ1F9Z2_9SPHN</name>
<dbReference type="RefSeq" id="WP_188641764.1">
    <property type="nucleotide sequence ID" value="NZ_BMID01000001.1"/>
</dbReference>
<keyword evidence="2" id="KW-1185">Reference proteome</keyword>
<evidence type="ECO:0000313" key="2">
    <source>
        <dbReference type="Proteomes" id="UP000603317"/>
    </source>
</evidence>
<dbReference type="EMBL" id="BMID01000001">
    <property type="protein sequence ID" value="GGA03960.1"/>
    <property type="molecule type" value="Genomic_DNA"/>
</dbReference>
<evidence type="ECO:0000313" key="1">
    <source>
        <dbReference type="EMBL" id="GGA03960.1"/>
    </source>
</evidence>
<protein>
    <submittedName>
        <fullName evidence="1">Uncharacterized protein</fullName>
    </submittedName>
</protein>
<reference evidence="2" key="1">
    <citation type="journal article" date="2019" name="Int. J. Syst. Evol. Microbiol.">
        <title>The Global Catalogue of Microorganisms (GCM) 10K type strain sequencing project: providing services to taxonomists for standard genome sequencing and annotation.</title>
        <authorList>
            <consortium name="The Broad Institute Genomics Platform"/>
            <consortium name="The Broad Institute Genome Sequencing Center for Infectious Disease"/>
            <person name="Wu L."/>
            <person name="Ma J."/>
        </authorList>
    </citation>
    <scope>NUCLEOTIDE SEQUENCE [LARGE SCALE GENOMIC DNA]</scope>
    <source>
        <strain evidence="2">CGMCC 1.15297</strain>
    </source>
</reference>
<dbReference type="Proteomes" id="UP000603317">
    <property type="component" value="Unassembled WGS sequence"/>
</dbReference>
<accession>A0ABQ1F9Z2</accession>
<comment type="caution">
    <text evidence="1">The sequence shown here is derived from an EMBL/GenBank/DDBJ whole genome shotgun (WGS) entry which is preliminary data.</text>
</comment>
<proteinExistence type="predicted"/>
<gene>
    <name evidence="1" type="ORF">GCM10010923_11180</name>
</gene>
<organism evidence="1 2">
    <name type="scientific">Blastomonas marina</name>
    <dbReference type="NCBI Taxonomy" id="1867408"/>
    <lineage>
        <taxon>Bacteria</taxon>
        <taxon>Pseudomonadati</taxon>
        <taxon>Pseudomonadota</taxon>
        <taxon>Alphaproteobacteria</taxon>
        <taxon>Sphingomonadales</taxon>
        <taxon>Sphingomonadaceae</taxon>
        <taxon>Blastomonas</taxon>
    </lineage>
</organism>
<sequence length="56" mass="6410">MEYEIRDNPEVDYDQQGEVIERHSALKNQSSVGADQYPAKKRKEFAALVIPEEESA</sequence>